<name>A0A3B0ZLY6_9ZZZZ</name>
<proteinExistence type="predicted"/>
<feature type="non-terminal residue" evidence="1">
    <location>
        <position position="23"/>
    </location>
</feature>
<protein>
    <submittedName>
        <fullName evidence="1">Uncharacterized protein</fullName>
    </submittedName>
</protein>
<evidence type="ECO:0000313" key="1">
    <source>
        <dbReference type="EMBL" id="VAW89203.1"/>
    </source>
</evidence>
<organism evidence="1">
    <name type="scientific">hydrothermal vent metagenome</name>
    <dbReference type="NCBI Taxonomy" id="652676"/>
    <lineage>
        <taxon>unclassified sequences</taxon>
        <taxon>metagenomes</taxon>
        <taxon>ecological metagenomes</taxon>
    </lineage>
</organism>
<dbReference type="AlphaFoldDB" id="A0A3B0ZLY6"/>
<sequence>MIKGIDMKFTPPQPNVVIELFLS</sequence>
<accession>A0A3B0ZLY6</accession>
<gene>
    <name evidence="1" type="ORF">MNBD_GAMMA18-694</name>
</gene>
<reference evidence="1" key="1">
    <citation type="submission" date="2018-06" db="EMBL/GenBank/DDBJ databases">
        <authorList>
            <person name="Zhirakovskaya E."/>
        </authorList>
    </citation>
    <scope>NUCLEOTIDE SEQUENCE</scope>
</reference>
<dbReference type="EMBL" id="UOFP01000258">
    <property type="protein sequence ID" value="VAW89203.1"/>
    <property type="molecule type" value="Genomic_DNA"/>
</dbReference>